<evidence type="ECO:0000259" key="1">
    <source>
        <dbReference type="PROSITE" id="PS50191"/>
    </source>
</evidence>
<dbReference type="Proteomes" id="UP001516400">
    <property type="component" value="Unassembled WGS sequence"/>
</dbReference>
<proteinExistence type="predicted"/>
<protein>
    <recommendedName>
        <fullName evidence="1">CRAL-TRIO domain-containing protein</fullName>
    </recommendedName>
</protein>
<dbReference type="PANTHER" id="PTHR10174">
    <property type="entry name" value="ALPHA-TOCOPHEROL TRANSFER PROTEIN-RELATED"/>
    <property type="match status" value="1"/>
</dbReference>
<name>A0ABD2NPY9_9CUCU</name>
<dbReference type="Gene3D" id="3.40.525.10">
    <property type="entry name" value="CRAL-TRIO lipid binding domain"/>
    <property type="match status" value="1"/>
</dbReference>
<keyword evidence="3" id="KW-1185">Reference proteome</keyword>
<dbReference type="InterPro" id="IPR036865">
    <property type="entry name" value="CRAL-TRIO_dom_sf"/>
</dbReference>
<feature type="non-terminal residue" evidence="2">
    <location>
        <position position="1"/>
    </location>
</feature>
<dbReference type="PANTHER" id="PTHR10174:SF234">
    <property type="entry name" value="SD01558P"/>
    <property type="match status" value="1"/>
</dbReference>
<dbReference type="EMBL" id="JABFTP020000144">
    <property type="protein sequence ID" value="KAL3280643.1"/>
    <property type="molecule type" value="Genomic_DNA"/>
</dbReference>
<dbReference type="Pfam" id="PF00650">
    <property type="entry name" value="CRAL_TRIO"/>
    <property type="match status" value="1"/>
</dbReference>
<organism evidence="2 3">
    <name type="scientific">Cryptolaemus montrouzieri</name>
    <dbReference type="NCBI Taxonomy" id="559131"/>
    <lineage>
        <taxon>Eukaryota</taxon>
        <taxon>Metazoa</taxon>
        <taxon>Ecdysozoa</taxon>
        <taxon>Arthropoda</taxon>
        <taxon>Hexapoda</taxon>
        <taxon>Insecta</taxon>
        <taxon>Pterygota</taxon>
        <taxon>Neoptera</taxon>
        <taxon>Endopterygota</taxon>
        <taxon>Coleoptera</taxon>
        <taxon>Polyphaga</taxon>
        <taxon>Cucujiformia</taxon>
        <taxon>Coccinelloidea</taxon>
        <taxon>Coccinellidae</taxon>
        <taxon>Scymninae</taxon>
        <taxon>Scymnini</taxon>
        <taxon>Cryptolaemus</taxon>
    </lineage>
</organism>
<evidence type="ECO:0000313" key="2">
    <source>
        <dbReference type="EMBL" id="KAL3280643.1"/>
    </source>
</evidence>
<gene>
    <name evidence="2" type="ORF">HHI36_003879</name>
</gene>
<dbReference type="PROSITE" id="PS50191">
    <property type="entry name" value="CRAL_TRIO"/>
    <property type="match status" value="1"/>
</dbReference>
<comment type="caution">
    <text evidence="2">The sequence shown here is derived from an EMBL/GenBank/DDBJ whole genome shotgun (WGS) entry which is preliminary data.</text>
</comment>
<reference evidence="2 3" key="1">
    <citation type="journal article" date="2021" name="BMC Biol.">
        <title>Horizontally acquired antibacterial genes associated with adaptive radiation of ladybird beetles.</title>
        <authorList>
            <person name="Li H.S."/>
            <person name="Tang X.F."/>
            <person name="Huang Y.H."/>
            <person name="Xu Z.Y."/>
            <person name="Chen M.L."/>
            <person name="Du X.Y."/>
            <person name="Qiu B.Y."/>
            <person name="Chen P.T."/>
            <person name="Zhang W."/>
            <person name="Slipinski A."/>
            <person name="Escalona H.E."/>
            <person name="Waterhouse R.M."/>
            <person name="Zwick A."/>
            <person name="Pang H."/>
        </authorList>
    </citation>
    <scope>NUCLEOTIDE SEQUENCE [LARGE SCALE GENOMIC DNA]</scope>
    <source>
        <strain evidence="2">SYSU2018</strain>
    </source>
</reference>
<sequence>TSFPVKIHAIHIVNQSWVFDMVYNLFKPFMNERMKSRIFFHGEDRDSLHKHIDPKYLPARYGGVHPDYPQREWFDWFRGDKKIVWELKMQGYETDESKDVKHEL</sequence>
<feature type="domain" description="CRAL-TRIO" evidence="1">
    <location>
        <begin position="1"/>
        <end position="69"/>
    </location>
</feature>
<dbReference type="CDD" id="cd00170">
    <property type="entry name" value="SEC14"/>
    <property type="match status" value="1"/>
</dbReference>
<dbReference type="AlphaFoldDB" id="A0ABD2NPY9"/>
<accession>A0ABD2NPY9</accession>
<dbReference type="PRINTS" id="PR00180">
    <property type="entry name" value="CRETINALDHBP"/>
</dbReference>
<dbReference type="InterPro" id="IPR001251">
    <property type="entry name" value="CRAL-TRIO_dom"/>
</dbReference>
<evidence type="ECO:0000313" key="3">
    <source>
        <dbReference type="Proteomes" id="UP001516400"/>
    </source>
</evidence>
<dbReference type="SUPFAM" id="SSF52087">
    <property type="entry name" value="CRAL/TRIO domain"/>
    <property type="match status" value="1"/>
</dbReference>